<proteinExistence type="predicted"/>
<dbReference type="InterPro" id="IPR027417">
    <property type="entry name" value="P-loop_NTPase"/>
</dbReference>
<evidence type="ECO:0000313" key="3">
    <source>
        <dbReference type="EMBL" id="MEO1772132.1"/>
    </source>
</evidence>
<dbReference type="InterPro" id="IPR039421">
    <property type="entry name" value="Type_1_exporter"/>
</dbReference>
<name>A0ABV0EXY8_9ENTE</name>
<accession>A0ABV0EXY8</accession>
<dbReference type="Gene3D" id="3.40.50.300">
    <property type="entry name" value="P-loop containing nucleotide triphosphate hydrolases"/>
    <property type="match status" value="1"/>
</dbReference>
<evidence type="ECO:0000259" key="2">
    <source>
        <dbReference type="Pfam" id="PF00005"/>
    </source>
</evidence>
<feature type="transmembrane region" description="Helical" evidence="1">
    <location>
        <begin position="12"/>
        <end position="33"/>
    </location>
</feature>
<dbReference type="RefSeq" id="WP_242704331.1">
    <property type="nucleotide sequence ID" value="NZ_JAFREL020000004.1"/>
</dbReference>
<comment type="caution">
    <text evidence="3">The sequence shown here is derived from an EMBL/GenBank/DDBJ whole genome shotgun (WGS) entry which is preliminary data.</text>
</comment>
<sequence>MNAAVTRARALFLQTVFITIFYLPATGLLQWFYGYFSHLPNGLKTPVGENGNNLSGGQRQRVAVARALIQNKPLLILDEFISRVDSKTAYDFETRLLNVPILTLLTITHNLSPELLTQYDEIIYMEEGKITARGSYEELQGDQHFASIKQKRQMQVAPV</sequence>
<dbReference type="Proteomes" id="UP000664357">
    <property type="component" value="Unassembled WGS sequence"/>
</dbReference>
<dbReference type="PANTHER" id="PTHR24221:SF654">
    <property type="entry name" value="ATP-BINDING CASSETTE SUB-FAMILY B MEMBER 6"/>
    <property type="match status" value="1"/>
</dbReference>
<dbReference type="PANTHER" id="PTHR24221">
    <property type="entry name" value="ATP-BINDING CASSETTE SUB-FAMILY B"/>
    <property type="match status" value="1"/>
</dbReference>
<organism evidence="3 4">
    <name type="scientific">Candidatus Enterococcus ferrettii</name>
    <dbReference type="NCBI Taxonomy" id="2815324"/>
    <lineage>
        <taxon>Bacteria</taxon>
        <taxon>Bacillati</taxon>
        <taxon>Bacillota</taxon>
        <taxon>Bacilli</taxon>
        <taxon>Lactobacillales</taxon>
        <taxon>Enterococcaceae</taxon>
        <taxon>Enterococcus</taxon>
    </lineage>
</organism>
<keyword evidence="1" id="KW-0812">Transmembrane</keyword>
<reference evidence="3 4" key="2">
    <citation type="submission" date="2024-02" db="EMBL/GenBank/DDBJ databases">
        <title>The Genome Sequence of Enterococcus sp. DIV0159.</title>
        <authorList>
            <person name="Earl A."/>
            <person name="Manson A."/>
            <person name="Gilmore M."/>
            <person name="Sanders J."/>
            <person name="Shea T."/>
            <person name="Howe W."/>
            <person name="Livny J."/>
            <person name="Cuomo C."/>
            <person name="Neafsey D."/>
            <person name="Birren B."/>
        </authorList>
    </citation>
    <scope>NUCLEOTIDE SEQUENCE [LARGE SCALE GENOMIC DNA]</scope>
    <source>
        <strain evidence="3 4">665A</strain>
    </source>
</reference>
<dbReference type="InterPro" id="IPR003439">
    <property type="entry name" value="ABC_transporter-like_ATP-bd"/>
</dbReference>
<dbReference type="EMBL" id="JAFREL020000004">
    <property type="protein sequence ID" value="MEO1772132.1"/>
    <property type="molecule type" value="Genomic_DNA"/>
</dbReference>
<reference evidence="3 4" key="1">
    <citation type="submission" date="2021-03" db="EMBL/GenBank/DDBJ databases">
        <authorList>
            <person name="Gilmore M.S."/>
            <person name="Schwartzman J."/>
            <person name="Van Tyne D."/>
            <person name="Martin M."/>
            <person name="Earl A.M."/>
            <person name="Manson A.L."/>
            <person name="Straub T."/>
            <person name="Salamzade R."/>
            <person name="Saavedra J."/>
            <person name="Lebreton F."/>
            <person name="Prichula J."/>
            <person name="Schaufler K."/>
            <person name="Gaca A."/>
            <person name="Sgardioli B."/>
            <person name="Wagenaar J."/>
            <person name="Strong T."/>
        </authorList>
    </citation>
    <scope>NUCLEOTIDE SEQUENCE [LARGE SCALE GENOMIC DNA]</scope>
    <source>
        <strain evidence="3 4">665A</strain>
    </source>
</reference>
<protein>
    <recommendedName>
        <fullName evidence="2">ABC transporter domain-containing protein</fullName>
    </recommendedName>
</protein>
<keyword evidence="1" id="KW-1133">Transmembrane helix</keyword>
<evidence type="ECO:0000313" key="4">
    <source>
        <dbReference type="Proteomes" id="UP000664357"/>
    </source>
</evidence>
<feature type="domain" description="ABC transporter" evidence="2">
    <location>
        <begin position="42"/>
        <end position="80"/>
    </location>
</feature>
<evidence type="ECO:0000256" key="1">
    <source>
        <dbReference type="SAM" id="Phobius"/>
    </source>
</evidence>
<keyword evidence="1" id="KW-0472">Membrane</keyword>
<gene>
    <name evidence="3" type="ORF">JZO67_004114</name>
</gene>
<dbReference type="SUPFAM" id="SSF52540">
    <property type="entry name" value="P-loop containing nucleoside triphosphate hydrolases"/>
    <property type="match status" value="1"/>
</dbReference>
<keyword evidence="4" id="KW-1185">Reference proteome</keyword>
<dbReference type="Pfam" id="PF00005">
    <property type="entry name" value="ABC_tran"/>
    <property type="match status" value="1"/>
</dbReference>